<proteinExistence type="predicted"/>
<dbReference type="EMBL" id="KC752241">
    <property type="protein sequence ID" value="AGQ20149.1"/>
    <property type="molecule type" value="Genomic_DNA"/>
</dbReference>
<organism evidence="1">
    <name type="scientific">Apophua simplicipes ichnovirus</name>
    <dbReference type="NCBI Taxonomy" id="1329648"/>
    <lineage>
        <taxon>Viruses</taxon>
        <taxon>Viruses incertae sedis</taxon>
        <taxon>Polydnaviriformidae</taxon>
        <taxon>Ichnoviriform</taxon>
    </lineage>
</organism>
<name>S5DMI6_9VIRU</name>
<evidence type="ECO:0000313" key="1">
    <source>
        <dbReference type="EMBL" id="AGQ20149.1"/>
    </source>
</evidence>
<accession>S5DMI6</accession>
<reference evidence="1" key="1">
    <citation type="journal article" date="2013" name="J. Gen. Virol.">
        <title>Ultrastructural and genomic characterization of a second banchine polydnavirus confirms the existence of shared features within this ichnovirus lineage.</title>
        <authorList>
            <person name="Djoumad A."/>
            <person name="Stoltz D."/>
            <person name="Beliveau C."/>
            <person name="Boyle B."/>
            <person name="Kuhn L."/>
            <person name="Cusson M."/>
        </authorList>
    </citation>
    <scope>NUCLEOTIDE SEQUENCE</scope>
</reference>
<sequence>MDDFILKFQLEIFHFRKYKRDVNRDAHSTRDMEDAAKTKLKLLGQLRDLTQTWEYVPMCAADLLEQLE</sequence>
<protein>
    <submittedName>
        <fullName evidence="1">AsIV-cont00035-ORF2</fullName>
    </submittedName>
</protein>